<organism evidence="2 3">
    <name type="scientific">Yinghuangia soli</name>
    <dbReference type="NCBI Taxonomy" id="2908204"/>
    <lineage>
        <taxon>Bacteria</taxon>
        <taxon>Bacillati</taxon>
        <taxon>Actinomycetota</taxon>
        <taxon>Actinomycetes</taxon>
        <taxon>Kitasatosporales</taxon>
        <taxon>Streptomycetaceae</taxon>
        <taxon>Yinghuangia</taxon>
    </lineage>
</organism>
<comment type="caution">
    <text evidence="2">The sequence shown here is derived from an EMBL/GenBank/DDBJ whole genome shotgun (WGS) entry which is preliminary data.</text>
</comment>
<protein>
    <submittedName>
        <fullName evidence="2">Uncharacterized protein</fullName>
    </submittedName>
</protein>
<dbReference type="RefSeq" id="WP_235057378.1">
    <property type="nucleotide sequence ID" value="NZ_JAKFHA010000036.1"/>
</dbReference>
<proteinExistence type="predicted"/>
<dbReference type="AlphaFoldDB" id="A0AA41U870"/>
<reference evidence="2" key="1">
    <citation type="submission" date="2022-01" db="EMBL/GenBank/DDBJ databases">
        <title>Genome-Based Taxonomic Classification of the Phylum Actinobacteria.</title>
        <authorList>
            <person name="Gao Y."/>
        </authorList>
    </citation>
    <scope>NUCLEOTIDE SEQUENCE</scope>
    <source>
        <strain evidence="2">KLBMP 8922</strain>
    </source>
</reference>
<evidence type="ECO:0000313" key="3">
    <source>
        <dbReference type="Proteomes" id="UP001165378"/>
    </source>
</evidence>
<name>A0AA41U870_9ACTN</name>
<feature type="region of interest" description="Disordered" evidence="1">
    <location>
        <begin position="46"/>
        <end position="70"/>
    </location>
</feature>
<dbReference type="EMBL" id="JAKFHA010000036">
    <property type="protein sequence ID" value="MCF2532604.1"/>
    <property type="molecule type" value="Genomic_DNA"/>
</dbReference>
<dbReference type="Proteomes" id="UP001165378">
    <property type="component" value="Unassembled WGS sequence"/>
</dbReference>
<evidence type="ECO:0000256" key="1">
    <source>
        <dbReference type="SAM" id="MobiDB-lite"/>
    </source>
</evidence>
<gene>
    <name evidence="2" type="ORF">LZ495_36085</name>
</gene>
<feature type="compositionally biased region" description="Basic and acidic residues" evidence="1">
    <location>
        <begin position="46"/>
        <end position="64"/>
    </location>
</feature>
<keyword evidence="3" id="KW-1185">Reference proteome</keyword>
<sequence>MGSERITIVLTGDEALVLADWLRGTPADDAAVHVPVGHVLEAVERRLGGPDDPAHADRLGEARQRLSGSR</sequence>
<evidence type="ECO:0000313" key="2">
    <source>
        <dbReference type="EMBL" id="MCF2532604.1"/>
    </source>
</evidence>
<accession>A0AA41U870</accession>